<dbReference type="EMBL" id="JASWJB010000303">
    <property type="protein sequence ID" value="KAK2591875.1"/>
    <property type="molecule type" value="Genomic_DNA"/>
</dbReference>
<feature type="signal peptide" evidence="1">
    <location>
        <begin position="1"/>
        <end position="18"/>
    </location>
</feature>
<comment type="caution">
    <text evidence="3">The sequence shown here is derived from an EMBL/GenBank/DDBJ whole genome shotgun (WGS) entry which is preliminary data.</text>
</comment>
<feature type="domain" description="NTF2-like" evidence="2">
    <location>
        <begin position="21"/>
        <end position="161"/>
    </location>
</feature>
<dbReference type="Proteomes" id="UP001251528">
    <property type="component" value="Unassembled WGS sequence"/>
</dbReference>
<evidence type="ECO:0000313" key="3">
    <source>
        <dbReference type="EMBL" id="KAK2591875.1"/>
    </source>
</evidence>
<keyword evidence="4" id="KW-1185">Reference proteome</keyword>
<dbReference type="InterPro" id="IPR058645">
    <property type="entry name" value="NTF2-like_dom_7"/>
</dbReference>
<dbReference type="SUPFAM" id="SSF54427">
    <property type="entry name" value="NTF2-like"/>
    <property type="match status" value="1"/>
</dbReference>
<protein>
    <recommendedName>
        <fullName evidence="2">NTF2-like domain-containing protein</fullName>
    </recommendedName>
</protein>
<name>A0AAJ0CF16_9HYPO</name>
<gene>
    <name evidence="3" type="ORF">QQS21_010426</name>
</gene>
<dbReference type="Pfam" id="PF26534">
    <property type="entry name" value="NTF2_7"/>
    <property type="match status" value="1"/>
</dbReference>
<dbReference type="Gene3D" id="3.10.450.50">
    <property type="match status" value="1"/>
</dbReference>
<organism evidence="3 4">
    <name type="scientific">Conoideocrella luteorostrata</name>
    <dbReference type="NCBI Taxonomy" id="1105319"/>
    <lineage>
        <taxon>Eukaryota</taxon>
        <taxon>Fungi</taxon>
        <taxon>Dikarya</taxon>
        <taxon>Ascomycota</taxon>
        <taxon>Pezizomycotina</taxon>
        <taxon>Sordariomycetes</taxon>
        <taxon>Hypocreomycetidae</taxon>
        <taxon>Hypocreales</taxon>
        <taxon>Clavicipitaceae</taxon>
        <taxon>Conoideocrella</taxon>
    </lineage>
</organism>
<evidence type="ECO:0000313" key="4">
    <source>
        <dbReference type="Proteomes" id="UP001251528"/>
    </source>
</evidence>
<proteinExistence type="predicted"/>
<dbReference type="InterPro" id="IPR032710">
    <property type="entry name" value="NTF2-like_dom_sf"/>
</dbReference>
<accession>A0AAJ0CF16</accession>
<feature type="chain" id="PRO_5042466662" description="NTF2-like domain-containing protein" evidence="1">
    <location>
        <begin position="19"/>
        <end position="165"/>
    </location>
</feature>
<dbReference type="AlphaFoldDB" id="A0AAJ0CF16"/>
<reference evidence="3" key="1">
    <citation type="submission" date="2023-06" db="EMBL/GenBank/DDBJ databases">
        <title>Conoideocrella luteorostrata (Hypocreales: Clavicipitaceae), a potential biocontrol fungus for elongate hemlock scale in United States Christmas tree production areas.</title>
        <authorList>
            <person name="Barrett H."/>
            <person name="Lovett B."/>
            <person name="Macias A.M."/>
            <person name="Stajich J.E."/>
            <person name="Kasson M.T."/>
        </authorList>
    </citation>
    <scope>NUCLEOTIDE SEQUENCE</scope>
    <source>
        <strain evidence="3">ARSEF 14590</strain>
    </source>
</reference>
<sequence length="165" mass="18241">MNKLIQILFFFGAVLVAANEDCVPDWRARQIVPEFQKLFSDGNVDRVKDTVTSDFTIYSDSQEFTTPGITPVSGAAVVKGRAAFMTANPPHPGAKNAFVTLDTFHSCRKIVFRWVVPGGFGGKYQIRGIDVLELTQEHGQWKIKTDYSEYNNVGFLAGIGVCTIC</sequence>
<keyword evidence="1" id="KW-0732">Signal</keyword>
<evidence type="ECO:0000259" key="2">
    <source>
        <dbReference type="Pfam" id="PF26534"/>
    </source>
</evidence>
<evidence type="ECO:0000256" key="1">
    <source>
        <dbReference type="SAM" id="SignalP"/>
    </source>
</evidence>